<evidence type="ECO:0000313" key="3">
    <source>
        <dbReference type="Proteomes" id="UP000588604"/>
    </source>
</evidence>
<feature type="signal peptide" evidence="1">
    <location>
        <begin position="1"/>
        <end position="20"/>
    </location>
</feature>
<dbReference type="Proteomes" id="UP000588604">
    <property type="component" value="Unassembled WGS sequence"/>
</dbReference>
<evidence type="ECO:0000313" key="2">
    <source>
        <dbReference type="EMBL" id="MBB6325886.1"/>
    </source>
</evidence>
<organism evidence="2 3">
    <name type="scientific">Algoriphagus iocasae</name>
    <dbReference type="NCBI Taxonomy" id="1836499"/>
    <lineage>
        <taxon>Bacteria</taxon>
        <taxon>Pseudomonadati</taxon>
        <taxon>Bacteroidota</taxon>
        <taxon>Cytophagia</taxon>
        <taxon>Cytophagales</taxon>
        <taxon>Cyclobacteriaceae</taxon>
        <taxon>Algoriphagus</taxon>
    </lineage>
</organism>
<evidence type="ECO:0008006" key="4">
    <source>
        <dbReference type="Google" id="ProtNLM"/>
    </source>
</evidence>
<proteinExistence type="predicted"/>
<keyword evidence="3" id="KW-1185">Reference proteome</keyword>
<keyword evidence="1" id="KW-0732">Signal</keyword>
<dbReference type="RefSeq" id="WP_184494539.1">
    <property type="nucleotide sequence ID" value="NZ_JACIJO010000002.1"/>
</dbReference>
<dbReference type="AlphaFoldDB" id="A0A841MNU2"/>
<protein>
    <recommendedName>
        <fullName evidence="4">Outer membrane protein beta-barrel domain-containing protein</fullName>
    </recommendedName>
</protein>
<accession>A0A841MNU2</accession>
<dbReference type="EMBL" id="JACIJO010000002">
    <property type="protein sequence ID" value="MBB6325886.1"/>
    <property type="molecule type" value="Genomic_DNA"/>
</dbReference>
<gene>
    <name evidence="2" type="ORF">FHS59_001514</name>
</gene>
<reference evidence="2 3" key="1">
    <citation type="submission" date="2020-08" db="EMBL/GenBank/DDBJ databases">
        <title>Genomic Encyclopedia of Type Strains, Phase IV (KMG-IV): sequencing the most valuable type-strain genomes for metagenomic binning, comparative biology and taxonomic classification.</title>
        <authorList>
            <person name="Goeker M."/>
        </authorList>
    </citation>
    <scope>NUCLEOTIDE SEQUENCE [LARGE SCALE GENOMIC DNA]</scope>
    <source>
        <strain evidence="2 3">DSM 102044</strain>
    </source>
</reference>
<sequence>MKKIFPLLFFLCTLSSISFSQGLSEIQLSAGWNSTRPRINSNAQFILPDDKVVIMDLDHNSGESFNYGILLSWQIKEDKPWSVKTGLFWTNMNFSIWSNYLDNNTGYFLNFKNNIRQIDLPILLGYKKTISSFEIGFDFGIIKTIWLDSEVNLNTTYQAPSSNPEFKQITENSDGFVPFGKKYSFFVSPLLQLNFSRASGISLQPFYRFQVGSKRSLLYRTHTGSIKQFGLNLGYNIKF</sequence>
<name>A0A841MNU2_9BACT</name>
<evidence type="ECO:0000256" key="1">
    <source>
        <dbReference type="SAM" id="SignalP"/>
    </source>
</evidence>
<comment type="caution">
    <text evidence="2">The sequence shown here is derived from an EMBL/GenBank/DDBJ whole genome shotgun (WGS) entry which is preliminary data.</text>
</comment>
<feature type="chain" id="PRO_5032954591" description="Outer membrane protein beta-barrel domain-containing protein" evidence="1">
    <location>
        <begin position="21"/>
        <end position="239"/>
    </location>
</feature>